<evidence type="ECO:0000313" key="1">
    <source>
        <dbReference type="EMBL" id="OMO86587.1"/>
    </source>
</evidence>
<organism evidence="1 2">
    <name type="scientific">Corchorus olitorius</name>
    <dbReference type="NCBI Taxonomy" id="93759"/>
    <lineage>
        <taxon>Eukaryota</taxon>
        <taxon>Viridiplantae</taxon>
        <taxon>Streptophyta</taxon>
        <taxon>Embryophyta</taxon>
        <taxon>Tracheophyta</taxon>
        <taxon>Spermatophyta</taxon>
        <taxon>Magnoliopsida</taxon>
        <taxon>eudicotyledons</taxon>
        <taxon>Gunneridae</taxon>
        <taxon>Pentapetalae</taxon>
        <taxon>rosids</taxon>
        <taxon>malvids</taxon>
        <taxon>Malvales</taxon>
        <taxon>Malvaceae</taxon>
        <taxon>Grewioideae</taxon>
        <taxon>Apeibeae</taxon>
        <taxon>Corchorus</taxon>
    </lineage>
</organism>
<dbReference type="Proteomes" id="UP000187203">
    <property type="component" value="Unassembled WGS sequence"/>
</dbReference>
<dbReference type="AlphaFoldDB" id="A0A1R3IVI3"/>
<reference evidence="2" key="1">
    <citation type="submission" date="2013-09" db="EMBL/GenBank/DDBJ databases">
        <title>Corchorus olitorius genome sequencing.</title>
        <authorList>
            <person name="Alam M."/>
            <person name="Haque M.S."/>
            <person name="Islam M.S."/>
            <person name="Emdad E.M."/>
            <person name="Islam M.M."/>
            <person name="Ahmed B."/>
            <person name="Halim A."/>
            <person name="Hossen Q.M.M."/>
            <person name="Hossain M.Z."/>
            <person name="Ahmed R."/>
            <person name="Khan M.M."/>
            <person name="Islam R."/>
            <person name="Rashid M.M."/>
            <person name="Khan S.A."/>
            <person name="Rahman M.S."/>
            <person name="Alam M."/>
            <person name="Yahiya A.S."/>
            <person name="Khan M.S."/>
            <person name="Azam M.S."/>
            <person name="Haque T."/>
            <person name="Lashkar M.Z.H."/>
            <person name="Akhand A.I."/>
            <person name="Morshed G."/>
            <person name="Roy S."/>
            <person name="Uddin K.S."/>
            <person name="Rabeya T."/>
            <person name="Hossain A.S."/>
            <person name="Chowdhury A."/>
            <person name="Snigdha A.R."/>
            <person name="Mortoza M.S."/>
            <person name="Matin S.A."/>
            <person name="Hoque S.M.E."/>
            <person name="Islam M.K."/>
            <person name="Roy D.K."/>
            <person name="Haider R."/>
            <person name="Moosa M.M."/>
            <person name="Elias S.M."/>
            <person name="Hasan A.M."/>
            <person name="Jahan S."/>
            <person name="Shafiuddin M."/>
            <person name="Mahmood N."/>
            <person name="Shommy N.S."/>
        </authorList>
    </citation>
    <scope>NUCLEOTIDE SEQUENCE [LARGE SCALE GENOMIC DNA]</scope>
    <source>
        <strain evidence="2">cv. O-4</strain>
    </source>
</reference>
<protein>
    <submittedName>
        <fullName evidence="1">Speckle-type POZ protein</fullName>
    </submittedName>
</protein>
<keyword evidence="2" id="KW-1185">Reference proteome</keyword>
<evidence type="ECO:0000313" key="2">
    <source>
        <dbReference type="Proteomes" id="UP000187203"/>
    </source>
</evidence>
<proteinExistence type="predicted"/>
<name>A0A1R3IVI3_9ROSI</name>
<comment type="caution">
    <text evidence="1">The sequence shown here is derived from an EMBL/GenBank/DDBJ whole genome shotgun (WGS) entry which is preliminary data.</text>
</comment>
<dbReference type="EMBL" id="AWUE01017549">
    <property type="protein sequence ID" value="OMO86587.1"/>
    <property type="molecule type" value="Genomic_DNA"/>
</dbReference>
<gene>
    <name evidence="1" type="ORF">COLO4_21042</name>
</gene>
<sequence length="43" mass="4867">MGDGSTQLEDHGCVGADRYKAGLGFWWKKLLVIVCLWDRLKIS</sequence>
<accession>A0A1R3IVI3</accession>